<organism evidence="2 3">
    <name type="scientific">Helicobacter didelphidarum</name>
    <dbReference type="NCBI Taxonomy" id="2040648"/>
    <lineage>
        <taxon>Bacteria</taxon>
        <taxon>Pseudomonadati</taxon>
        <taxon>Campylobacterota</taxon>
        <taxon>Epsilonproteobacteria</taxon>
        <taxon>Campylobacterales</taxon>
        <taxon>Helicobacteraceae</taxon>
        <taxon>Helicobacter</taxon>
    </lineage>
</organism>
<dbReference type="RefSeq" id="WP_115542532.1">
    <property type="nucleotide sequence ID" value="NZ_NXLQ01000003.1"/>
</dbReference>
<dbReference type="AlphaFoldDB" id="A0A3D8IPB6"/>
<dbReference type="EMBL" id="NXLQ01000003">
    <property type="protein sequence ID" value="RDU66746.1"/>
    <property type="molecule type" value="Genomic_DNA"/>
</dbReference>
<dbReference type="OrthoDB" id="5330085at2"/>
<protein>
    <recommendedName>
        <fullName evidence="4">Transmembrane protein</fullName>
    </recommendedName>
</protein>
<evidence type="ECO:0008006" key="4">
    <source>
        <dbReference type="Google" id="ProtNLM"/>
    </source>
</evidence>
<evidence type="ECO:0000313" key="2">
    <source>
        <dbReference type="EMBL" id="RDU66746.1"/>
    </source>
</evidence>
<sequence length="497" mass="59310">MNTTLLRAISNVRYFLQKLDRYRIYIYKDFSKSTHNSQNNKNILLQTKQLNDNNPQDSNNINYSNNSSLVTHEESSNPFFSNNIKNTEQNTLDLGNLFNTHKTTNNQYTDTLSQNNRESLQIDEKHFARVFGENTNLTLQNQQKDLRKYELSSDSNQGISLSQDVILDSYYNKDSLNLVKFYMQDSYAKQLSKIFKWRFFQRTICVLPPDYITSVEISIHKDRLRTHNATDLLCILQAKQLNQIPPHCEYRYFVKNITKEHIIFQIFCVAKETLQKHFMENQTYFLNPFEIFCSLPLFYPNLTYYTIIFQDQQSHAICHYIYGSIDFCMIESREKSLQDYFSYIDVLGEIFYCNWSKDHDNSYEFVNIESCFHISFESCLKILSLNHLYAKSLQQSFFPKDFYTLRTKIKILALGAFCVLGFSLLNFLFETYQYYDFIITQEEEHHIDLDAKMYKKQTYPSMYERIYETILKEKSLNFHLQSKYIQTKDTQKWEITP</sequence>
<dbReference type="Proteomes" id="UP000256379">
    <property type="component" value="Unassembled WGS sequence"/>
</dbReference>
<gene>
    <name evidence="2" type="ORF">CQA53_02965</name>
</gene>
<keyword evidence="1" id="KW-0472">Membrane</keyword>
<keyword evidence="1" id="KW-0812">Transmembrane</keyword>
<reference evidence="2 3" key="1">
    <citation type="submission" date="2018-04" db="EMBL/GenBank/DDBJ databases">
        <title>Novel Campyloabacter and Helicobacter Species and Strains.</title>
        <authorList>
            <person name="Mannion A.J."/>
            <person name="Shen Z."/>
            <person name="Fox J.G."/>
        </authorList>
    </citation>
    <scope>NUCLEOTIDE SEQUENCE [LARGE SCALE GENOMIC DNA]</scope>
    <source>
        <strain evidence="2 3">MIT 17-337</strain>
    </source>
</reference>
<proteinExistence type="predicted"/>
<keyword evidence="3" id="KW-1185">Reference proteome</keyword>
<keyword evidence="1" id="KW-1133">Transmembrane helix</keyword>
<feature type="transmembrane region" description="Helical" evidence="1">
    <location>
        <begin position="411"/>
        <end position="429"/>
    </location>
</feature>
<accession>A0A3D8IPB6</accession>
<name>A0A3D8IPB6_9HELI</name>
<comment type="caution">
    <text evidence="2">The sequence shown here is derived from an EMBL/GenBank/DDBJ whole genome shotgun (WGS) entry which is preliminary data.</text>
</comment>
<evidence type="ECO:0000313" key="3">
    <source>
        <dbReference type="Proteomes" id="UP000256379"/>
    </source>
</evidence>
<evidence type="ECO:0000256" key="1">
    <source>
        <dbReference type="SAM" id="Phobius"/>
    </source>
</evidence>